<organism evidence="1 2">
    <name type="scientific">Sphaeroforma arctica JP610</name>
    <dbReference type="NCBI Taxonomy" id="667725"/>
    <lineage>
        <taxon>Eukaryota</taxon>
        <taxon>Ichthyosporea</taxon>
        <taxon>Ichthyophonida</taxon>
        <taxon>Sphaeroforma</taxon>
    </lineage>
</organism>
<dbReference type="AlphaFoldDB" id="A0A0L0F7F9"/>
<sequence length="52" mass="5914">IFKTLELDVQLLRGFAASTEVPLLAEVYDEVSQLIDLFRTAALDDYLKPDTR</sequence>
<keyword evidence="2" id="KW-1185">Reference proteome</keyword>
<proteinExistence type="predicted"/>
<dbReference type="RefSeq" id="XP_014146481.1">
    <property type="nucleotide sequence ID" value="XM_014291006.1"/>
</dbReference>
<gene>
    <name evidence="1" type="ORF">SARC_14863</name>
</gene>
<name>A0A0L0F7F9_9EUKA</name>
<dbReference type="Proteomes" id="UP000054560">
    <property type="component" value="Unassembled WGS sequence"/>
</dbReference>
<reference evidence="1 2" key="1">
    <citation type="submission" date="2011-02" db="EMBL/GenBank/DDBJ databases">
        <title>The Genome Sequence of Sphaeroforma arctica JP610.</title>
        <authorList>
            <consortium name="The Broad Institute Genome Sequencing Platform"/>
            <person name="Russ C."/>
            <person name="Cuomo C."/>
            <person name="Young S.K."/>
            <person name="Zeng Q."/>
            <person name="Gargeya S."/>
            <person name="Alvarado L."/>
            <person name="Berlin A."/>
            <person name="Chapman S.B."/>
            <person name="Chen Z."/>
            <person name="Freedman E."/>
            <person name="Gellesch M."/>
            <person name="Goldberg J."/>
            <person name="Griggs A."/>
            <person name="Gujja S."/>
            <person name="Heilman E."/>
            <person name="Heiman D."/>
            <person name="Howarth C."/>
            <person name="Mehta T."/>
            <person name="Neiman D."/>
            <person name="Pearson M."/>
            <person name="Roberts A."/>
            <person name="Saif S."/>
            <person name="Shea T."/>
            <person name="Shenoy N."/>
            <person name="Sisk P."/>
            <person name="Stolte C."/>
            <person name="Sykes S."/>
            <person name="White J."/>
            <person name="Yandava C."/>
            <person name="Burger G."/>
            <person name="Gray M.W."/>
            <person name="Holland P.W.H."/>
            <person name="King N."/>
            <person name="Lang F.B.F."/>
            <person name="Roger A.J."/>
            <person name="Ruiz-Trillo I."/>
            <person name="Haas B."/>
            <person name="Nusbaum C."/>
            <person name="Birren B."/>
        </authorList>
    </citation>
    <scope>NUCLEOTIDE SEQUENCE [LARGE SCALE GENOMIC DNA]</scope>
    <source>
        <strain evidence="1 2">JP610</strain>
    </source>
</reference>
<evidence type="ECO:0000313" key="2">
    <source>
        <dbReference type="Proteomes" id="UP000054560"/>
    </source>
</evidence>
<feature type="non-terminal residue" evidence="1">
    <location>
        <position position="52"/>
    </location>
</feature>
<protein>
    <submittedName>
        <fullName evidence="1">Uncharacterized protein</fullName>
    </submittedName>
</protein>
<feature type="non-terminal residue" evidence="1">
    <location>
        <position position="1"/>
    </location>
</feature>
<dbReference type="GeneID" id="25915367"/>
<evidence type="ECO:0000313" key="1">
    <source>
        <dbReference type="EMBL" id="KNC72579.1"/>
    </source>
</evidence>
<dbReference type="EMBL" id="KQ246807">
    <property type="protein sequence ID" value="KNC72579.1"/>
    <property type="molecule type" value="Genomic_DNA"/>
</dbReference>
<accession>A0A0L0F7F9</accession>